<dbReference type="AlphaFoldDB" id="A0A9Q1FXE2"/>
<comment type="caution">
    <text evidence="1">The sequence shown here is derived from an EMBL/GenBank/DDBJ whole genome shotgun (WGS) entry which is preliminary data.</text>
</comment>
<proteinExistence type="predicted"/>
<protein>
    <submittedName>
        <fullName evidence="1">Uncharacterized protein</fullName>
    </submittedName>
</protein>
<evidence type="ECO:0000313" key="2">
    <source>
        <dbReference type="Proteomes" id="UP001152622"/>
    </source>
</evidence>
<sequence length="69" mass="7353">MALWSRVQYPYQLPQNTGGAFSALIFSFSKAVAFGIGRLGPAVENAVPETTVSAPHALVFKLWVGLGCI</sequence>
<evidence type="ECO:0000313" key="1">
    <source>
        <dbReference type="EMBL" id="KAJ8369013.1"/>
    </source>
</evidence>
<organism evidence="1 2">
    <name type="scientific">Synaphobranchus kaupii</name>
    <name type="common">Kaup's arrowtooth eel</name>
    <dbReference type="NCBI Taxonomy" id="118154"/>
    <lineage>
        <taxon>Eukaryota</taxon>
        <taxon>Metazoa</taxon>
        <taxon>Chordata</taxon>
        <taxon>Craniata</taxon>
        <taxon>Vertebrata</taxon>
        <taxon>Euteleostomi</taxon>
        <taxon>Actinopterygii</taxon>
        <taxon>Neopterygii</taxon>
        <taxon>Teleostei</taxon>
        <taxon>Anguilliformes</taxon>
        <taxon>Synaphobranchidae</taxon>
        <taxon>Synaphobranchus</taxon>
    </lineage>
</organism>
<gene>
    <name evidence="1" type="ORF">SKAU_G00090410</name>
</gene>
<name>A0A9Q1FXE2_SYNKA</name>
<dbReference type="EMBL" id="JAINUF010000003">
    <property type="protein sequence ID" value="KAJ8369013.1"/>
    <property type="molecule type" value="Genomic_DNA"/>
</dbReference>
<accession>A0A9Q1FXE2</accession>
<dbReference type="Proteomes" id="UP001152622">
    <property type="component" value="Chromosome 3"/>
</dbReference>
<keyword evidence="2" id="KW-1185">Reference proteome</keyword>
<reference evidence="1" key="1">
    <citation type="journal article" date="2023" name="Science">
        <title>Genome structures resolve the early diversification of teleost fishes.</title>
        <authorList>
            <person name="Parey E."/>
            <person name="Louis A."/>
            <person name="Montfort J."/>
            <person name="Bouchez O."/>
            <person name="Roques C."/>
            <person name="Iampietro C."/>
            <person name="Lluch J."/>
            <person name="Castinel A."/>
            <person name="Donnadieu C."/>
            <person name="Desvignes T."/>
            <person name="Floi Bucao C."/>
            <person name="Jouanno E."/>
            <person name="Wen M."/>
            <person name="Mejri S."/>
            <person name="Dirks R."/>
            <person name="Jansen H."/>
            <person name="Henkel C."/>
            <person name="Chen W.J."/>
            <person name="Zahm M."/>
            <person name="Cabau C."/>
            <person name="Klopp C."/>
            <person name="Thompson A.W."/>
            <person name="Robinson-Rechavi M."/>
            <person name="Braasch I."/>
            <person name="Lecointre G."/>
            <person name="Bobe J."/>
            <person name="Postlethwait J.H."/>
            <person name="Berthelot C."/>
            <person name="Roest Crollius H."/>
            <person name="Guiguen Y."/>
        </authorList>
    </citation>
    <scope>NUCLEOTIDE SEQUENCE</scope>
    <source>
        <tissue evidence="1">Blood</tissue>
    </source>
</reference>